<name>A0ABV6MXC4_9PSEU</name>
<dbReference type="SUPFAM" id="SSF52009">
    <property type="entry name" value="Phosphohistidine domain"/>
    <property type="match status" value="1"/>
</dbReference>
<dbReference type="InterPro" id="IPR008279">
    <property type="entry name" value="PEP-util_enz_mobile_dom"/>
</dbReference>
<dbReference type="PROSITE" id="PS00370">
    <property type="entry name" value="PEP_ENZYMES_PHOS_SITE"/>
    <property type="match status" value="1"/>
</dbReference>
<accession>A0ABV6MXC4</accession>
<dbReference type="PANTHER" id="PTHR46244:SF3">
    <property type="entry name" value="PHOSPHOENOLPYRUVATE-PROTEIN PHOSPHOTRANSFERASE"/>
    <property type="match status" value="1"/>
</dbReference>
<keyword evidence="4" id="KW-0808">Transferase</keyword>
<dbReference type="SUPFAM" id="SSF47831">
    <property type="entry name" value="Enzyme I of the PEP:sugar phosphotransferase system HPr-binding (sub)domain"/>
    <property type="match status" value="1"/>
</dbReference>
<comment type="cofactor">
    <cofactor evidence="1">
        <name>Mg(2+)</name>
        <dbReference type="ChEBI" id="CHEBI:18420"/>
    </cofactor>
</comment>
<feature type="domain" description="PEP-utilising enzyme C-terminal" evidence="10">
    <location>
        <begin position="249"/>
        <end position="524"/>
    </location>
</feature>
<dbReference type="Pfam" id="PF02896">
    <property type="entry name" value="PEP-utilizers_C"/>
    <property type="match status" value="1"/>
</dbReference>
<evidence type="ECO:0000259" key="9">
    <source>
        <dbReference type="Pfam" id="PF00391"/>
    </source>
</evidence>
<dbReference type="RefSeq" id="WP_379794224.1">
    <property type="nucleotide sequence ID" value="NZ_JBHLUD010000007.1"/>
</dbReference>
<dbReference type="InterPro" id="IPR015813">
    <property type="entry name" value="Pyrv/PenolPyrv_kinase-like_dom"/>
</dbReference>
<evidence type="ECO:0000256" key="2">
    <source>
        <dbReference type="ARBA" id="ARBA00007837"/>
    </source>
</evidence>
<dbReference type="EMBL" id="JBHLUD010000007">
    <property type="protein sequence ID" value="MFC0544737.1"/>
    <property type="molecule type" value="Genomic_DNA"/>
</dbReference>
<dbReference type="Gene3D" id="1.10.274.10">
    <property type="entry name" value="PtsI, HPr-binding domain"/>
    <property type="match status" value="1"/>
</dbReference>
<keyword evidence="13" id="KW-1185">Reference proteome</keyword>
<sequence>MNRTVYSGISASPGTALGIAFRADRAQTETLPHRRTDDPVGQITEAFEAVARRMHDLAESLRAQGQAEQADIMEVAGYIAADNDLRTLAIDHAERGSPTTVAIKRAVDSYATTLATLDDPVLAERATDVRQIGRRALAWLHGDSDDDIDGPLVLLAHEIGAADLLEPHAPVVAAASVVGGPNSHAAIVARSLGIPLLLGIDEAALRCPDGVEVLVDAAALVFTPEPAERQAAVTAMDGARARKATLVAERGLPSVTRSGRRIVLRANIATPSDAQAALTAGADGVGLLRTELPFLDARSWPSYAQHTAALVPIFRCLAGQSVTVRTLDYADDKLPPFLTNGRSDQRLGRGLPLMLAEPDAFADQFRAILTAGAATDLKIMIPMIASAVELAVCRDLLTKAAADVGVTPPPLGAMIELPEAVADIEAIAAAADFLSIGSNDLTCQILGLDRRDPAATPAMAAHPDVQQAIAAVVAAAHQHGLLVSVCGDAAAHADVIPLLVAVGCDILSVAPSVVDEVRARVRQLE</sequence>
<dbReference type="InterPro" id="IPR008731">
    <property type="entry name" value="PTS_EIN"/>
</dbReference>
<dbReference type="InterPro" id="IPR036618">
    <property type="entry name" value="PtsI_HPr-bd_sf"/>
</dbReference>
<evidence type="ECO:0000256" key="3">
    <source>
        <dbReference type="ARBA" id="ARBA00016544"/>
    </source>
</evidence>
<feature type="domain" description="Phosphotransferase system enzyme I N-terminal" evidence="11">
    <location>
        <begin position="7"/>
        <end position="125"/>
    </location>
</feature>
<keyword evidence="5" id="KW-0479">Metal-binding</keyword>
<keyword evidence="7" id="KW-0460">Magnesium</keyword>
<dbReference type="PANTHER" id="PTHR46244">
    <property type="entry name" value="PHOSPHOENOLPYRUVATE-PROTEIN PHOSPHOTRANSFERASE"/>
    <property type="match status" value="1"/>
</dbReference>
<dbReference type="PRINTS" id="PR01736">
    <property type="entry name" value="PHPHTRNFRASE"/>
</dbReference>
<dbReference type="Gene3D" id="3.50.30.10">
    <property type="entry name" value="Phosphohistidine domain"/>
    <property type="match status" value="1"/>
</dbReference>
<evidence type="ECO:0000313" key="12">
    <source>
        <dbReference type="EMBL" id="MFC0544737.1"/>
    </source>
</evidence>
<dbReference type="InterPro" id="IPR050499">
    <property type="entry name" value="PEP-utilizing_PTS_enzyme"/>
</dbReference>
<dbReference type="InterPro" id="IPR036637">
    <property type="entry name" value="Phosphohistidine_dom_sf"/>
</dbReference>
<dbReference type="InterPro" id="IPR000121">
    <property type="entry name" value="PEP_util_C"/>
</dbReference>
<evidence type="ECO:0000259" key="10">
    <source>
        <dbReference type="Pfam" id="PF02896"/>
    </source>
</evidence>
<organism evidence="12 13">
    <name type="scientific">Kutzneria chonburiensis</name>
    <dbReference type="NCBI Taxonomy" id="1483604"/>
    <lineage>
        <taxon>Bacteria</taxon>
        <taxon>Bacillati</taxon>
        <taxon>Actinomycetota</taxon>
        <taxon>Actinomycetes</taxon>
        <taxon>Pseudonocardiales</taxon>
        <taxon>Pseudonocardiaceae</taxon>
        <taxon>Kutzneria</taxon>
    </lineage>
</organism>
<evidence type="ECO:0000256" key="6">
    <source>
        <dbReference type="ARBA" id="ARBA00022777"/>
    </source>
</evidence>
<dbReference type="InterPro" id="IPR018274">
    <property type="entry name" value="PEP_util_AS"/>
</dbReference>
<dbReference type="Pfam" id="PF00391">
    <property type="entry name" value="PEP-utilizers"/>
    <property type="match status" value="1"/>
</dbReference>
<dbReference type="Pfam" id="PF05524">
    <property type="entry name" value="PEP-utilisers_N"/>
    <property type="match status" value="1"/>
</dbReference>
<evidence type="ECO:0000259" key="11">
    <source>
        <dbReference type="Pfam" id="PF05524"/>
    </source>
</evidence>
<evidence type="ECO:0000313" key="13">
    <source>
        <dbReference type="Proteomes" id="UP001589810"/>
    </source>
</evidence>
<evidence type="ECO:0000256" key="4">
    <source>
        <dbReference type="ARBA" id="ARBA00022679"/>
    </source>
</evidence>
<evidence type="ECO:0000256" key="7">
    <source>
        <dbReference type="ARBA" id="ARBA00022842"/>
    </source>
</evidence>
<dbReference type="InterPro" id="IPR040442">
    <property type="entry name" value="Pyrv_kinase-like_dom_sf"/>
</dbReference>
<reference evidence="12 13" key="1">
    <citation type="submission" date="2024-09" db="EMBL/GenBank/DDBJ databases">
        <authorList>
            <person name="Sun Q."/>
            <person name="Mori K."/>
        </authorList>
    </citation>
    <scope>NUCLEOTIDE SEQUENCE [LARGE SCALE GENOMIC DNA]</scope>
    <source>
        <strain evidence="12 13">TBRC 1432</strain>
    </source>
</reference>
<comment type="caution">
    <text evidence="12">The sequence shown here is derived from an EMBL/GenBank/DDBJ whole genome shotgun (WGS) entry which is preliminary data.</text>
</comment>
<proteinExistence type="inferred from homology"/>
<evidence type="ECO:0000256" key="8">
    <source>
        <dbReference type="ARBA" id="ARBA00033235"/>
    </source>
</evidence>
<comment type="similarity">
    <text evidence="2">Belongs to the PEP-utilizing enzyme family.</text>
</comment>
<keyword evidence="6" id="KW-0418">Kinase</keyword>
<protein>
    <recommendedName>
        <fullName evidence="3">Phosphoenolpyruvate-protein phosphotransferase</fullName>
    </recommendedName>
    <alternativeName>
        <fullName evidence="8">Phosphotransferase system, enzyme I</fullName>
    </alternativeName>
</protein>
<dbReference type="SUPFAM" id="SSF51621">
    <property type="entry name" value="Phosphoenolpyruvate/pyruvate domain"/>
    <property type="match status" value="1"/>
</dbReference>
<dbReference type="Gene3D" id="3.20.20.60">
    <property type="entry name" value="Phosphoenolpyruvate-binding domains"/>
    <property type="match status" value="1"/>
</dbReference>
<feature type="domain" description="PEP-utilising enzyme mobile" evidence="9">
    <location>
        <begin position="151"/>
        <end position="218"/>
    </location>
</feature>
<dbReference type="Proteomes" id="UP001589810">
    <property type="component" value="Unassembled WGS sequence"/>
</dbReference>
<gene>
    <name evidence="12" type="ORF">ACFFH7_24745</name>
</gene>
<evidence type="ECO:0000256" key="5">
    <source>
        <dbReference type="ARBA" id="ARBA00022723"/>
    </source>
</evidence>
<evidence type="ECO:0000256" key="1">
    <source>
        <dbReference type="ARBA" id="ARBA00001946"/>
    </source>
</evidence>